<dbReference type="InterPro" id="IPR044722">
    <property type="entry name" value="SecA_SF2_C"/>
</dbReference>
<dbReference type="Pfam" id="PF07516">
    <property type="entry name" value="SecA_SW"/>
    <property type="match status" value="1"/>
</dbReference>
<proteinExistence type="inferred from homology"/>
<dbReference type="OrthoDB" id="9805579at2"/>
<evidence type="ECO:0000256" key="7">
    <source>
        <dbReference type="ARBA" id="ARBA00022840"/>
    </source>
</evidence>
<dbReference type="Gene3D" id="1.10.3060.10">
    <property type="entry name" value="Helical scaffold and wing domains of SecA"/>
    <property type="match status" value="1"/>
</dbReference>
<comment type="subcellular location">
    <subcellularLocation>
        <location evidence="12">Cell membrane</location>
        <topology evidence="12">Peripheral membrane protein</topology>
        <orientation evidence="12">Cytoplasmic side</orientation>
    </subcellularLocation>
    <subcellularLocation>
        <location evidence="12">Cytoplasm</location>
    </subcellularLocation>
    <subcellularLocation>
        <location evidence="1">Membrane</location>
        <topology evidence="1">Peripheral membrane protein</topology>
    </subcellularLocation>
    <text evidence="12">Distribution is 50-50.</text>
</comment>
<evidence type="ECO:0000256" key="13">
    <source>
        <dbReference type="RuleBase" id="RU003874"/>
    </source>
</evidence>
<name>A0A7X2IZ49_9BACI</name>
<dbReference type="GO" id="GO:0008564">
    <property type="term" value="F:protein-exporting ATPase activity"/>
    <property type="evidence" value="ECO:0007669"/>
    <property type="project" value="UniProtKB-EC"/>
</dbReference>
<dbReference type="NCBIfam" id="TIGR00963">
    <property type="entry name" value="secA"/>
    <property type="match status" value="1"/>
</dbReference>
<dbReference type="GO" id="GO:0017038">
    <property type="term" value="P:protein import"/>
    <property type="evidence" value="ECO:0007669"/>
    <property type="project" value="InterPro"/>
</dbReference>
<evidence type="ECO:0000256" key="9">
    <source>
        <dbReference type="ARBA" id="ARBA00022967"/>
    </source>
</evidence>
<keyword evidence="10 12" id="KW-0811">Translocation</keyword>
<evidence type="ECO:0000256" key="1">
    <source>
        <dbReference type="ARBA" id="ARBA00004170"/>
    </source>
</evidence>
<dbReference type="InterPro" id="IPR036670">
    <property type="entry name" value="SecA_X-link_sf"/>
</dbReference>
<dbReference type="PROSITE" id="PS01312">
    <property type="entry name" value="SECA"/>
    <property type="match status" value="1"/>
</dbReference>
<dbReference type="InterPro" id="IPR011115">
    <property type="entry name" value="SecA_DEAD"/>
</dbReference>
<dbReference type="InterPro" id="IPR001650">
    <property type="entry name" value="Helicase_C-like"/>
</dbReference>
<dbReference type="FunFam" id="3.40.50.300:FF:000429">
    <property type="entry name" value="Preprotein translocase subunit SecA"/>
    <property type="match status" value="1"/>
</dbReference>
<dbReference type="PROSITE" id="PS51196">
    <property type="entry name" value="SECA_MOTOR_DEAD"/>
    <property type="match status" value="1"/>
</dbReference>
<evidence type="ECO:0000259" key="14">
    <source>
        <dbReference type="PROSITE" id="PS51192"/>
    </source>
</evidence>
<dbReference type="InterPro" id="IPR000185">
    <property type="entry name" value="SecA"/>
</dbReference>
<dbReference type="SMART" id="SM00958">
    <property type="entry name" value="SecA_PP_bind"/>
    <property type="match status" value="1"/>
</dbReference>
<dbReference type="InterPro" id="IPR020937">
    <property type="entry name" value="SecA_CS"/>
</dbReference>
<evidence type="ECO:0000256" key="4">
    <source>
        <dbReference type="ARBA" id="ARBA00022475"/>
    </source>
</evidence>
<feature type="domain" description="Helicase C-terminal" evidence="15">
    <location>
        <begin position="411"/>
        <end position="570"/>
    </location>
</feature>
<dbReference type="NCBIfam" id="TIGR04397">
    <property type="entry name" value="SecA2_Bac_anthr"/>
    <property type="match status" value="1"/>
</dbReference>
<dbReference type="Gene3D" id="3.40.50.300">
    <property type="entry name" value="P-loop containing nucleotide triphosphate hydrolases"/>
    <property type="match status" value="3"/>
</dbReference>
<evidence type="ECO:0000256" key="3">
    <source>
        <dbReference type="ARBA" id="ARBA00022448"/>
    </source>
</evidence>
<dbReference type="InterPro" id="IPR036266">
    <property type="entry name" value="SecA_Wing/Scaffold_sf"/>
</dbReference>
<dbReference type="PRINTS" id="PR00906">
    <property type="entry name" value="SECA"/>
</dbReference>
<dbReference type="GO" id="GO:0005524">
    <property type="term" value="F:ATP binding"/>
    <property type="evidence" value="ECO:0007669"/>
    <property type="project" value="UniProtKB-UniRule"/>
</dbReference>
<dbReference type="CDD" id="cd18803">
    <property type="entry name" value="SF2_C_secA"/>
    <property type="match status" value="1"/>
</dbReference>
<dbReference type="Pfam" id="PF21090">
    <property type="entry name" value="P-loop_SecA"/>
    <property type="match status" value="1"/>
</dbReference>
<evidence type="ECO:0000256" key="5">
    <source>
        <dbReference type="ARBA" id="ARBA00022490"/>
    </source>
</evidence>
<evidence type="ECO:0000313" key="17">
    <source>
        <dbReference type="EMBL" id="MRX72162.1"/>
    </source>
</evidence>
<evidence type="ECO:0000256" key="6">
    <source>
        <dbReference type="ARBA" id="ARBA00022741"/>
    </source>
</evidence>
<dbReference type="GO" id="GO:0031522">
    <property type="term" value="C:cell envelope Sec protein transport complex"/>
    <property type="evidence" value="ECO:0007669"/>
    <property type="project" value="TreeGrafter"/>
</dbReference>
<dbReference type="InterPro" id="IPR030908">
    <property type="entry name" value="SecA2_Bac_anthr"/>
</dbReference>
<comment type="similarity">
    <text evidence="2 12 13">Belongs to the SecA family.</text>
</comment>
<dbReference type="PROSITE" id="PS51192">
    <property type="entry name" value="HELICASE_ATP_BIND_1"/>
    <property type="match status" value="1"/>
</dbReference>
<evidence type="ECO:0000256" key="12">
    <source>
        <dbReference type="HAMAP-Rule" id="MF_01382"/>
    </source>
</evidence>
<keyword evidence="6 12" id="KW-0547">Nucleotide-binding</keyword>
<evidence type="ECO:0000256" key="2">
    <source>
        <dbReference type="ARBA" id="ARBA00007650"/>
    </source>
</evidence>
<gene>
    <name evidence="17" type="primary">secA2</name>
    <name evidence="12" type="synonym">secA</name>
    <name evidence="17" type="ORF">GJU40_08360</name>
</gene>
<keyword evidence="18" id="KW-1185">Reference proteome</keyword>
<keyword evidence="3 12" id="KW-0813">Transport</keyword>
<dbReference type="EMBL" id="WKKI01000012">
    <property type="protein sequence ID" value="MRX72162.1"/>
    <property type="molecule type" value="Genomic_DNA"/>
</dbReference>
<keyword evidence="9 12" id="KW-1278">Translocase</keyword>
<feature type="binding site" evidence="12">
    <location>
        <position position="86"/>
    </location>
    <ligand>
        <name>ATP</name>
        <dbReference type="ChEBI" id="CHEBI:30616"/>
    </ligand>
</feature>
<dbReference type="SMART" id="SM00490">
    <property type="entry name" value="HELICc"/>
    <property type="match status" value="1"/>
</dbReference>
<evidence type="ECO:0000313" key="18">
    <source>
        <dbReference type="Proteomes" id="UP000448867"/>
    </source>
</evidence>
<dbReference type="PANTHER" id="PTHR30612">
    <property type="entry name" value="SECA INNER MEMBRANE COMPONENT OF SEC PROTEIN SECRETION SYSTEM"/>
    <property type="match status" value="1"/>
</dbReference>
<organism evidence="17 18">
    <name type="scientific">Metabacillus lacus</name>
    <dbReference type="NCBI Taxonomy" id="1983721"/>
    <lineage>
        <taxon>Bacteria</taxon>
        <taxon>Bacillati</taxon>
        <taxon>Bacillota</taxon>
        <taxon>Bacilli</taxon>
        <taxon>Bacillales</taxon>
        <taxon>Bacillaceae</taxon>
        <taxon>Metabacillus</taxon>
    </lineage>
</organism>
<keyword evidence="7 12" id="KW-0067">ATP-binding</keyword>
<evidence type="ECO:0000259" key="16">
    <source>
        <dbReference type="PROSITE" id="PS51196"/>
    </source>
</evidence>
<dbReference type="SUPFAM" id="SSF81886">
    <property type="entry name" value="Helical scaffold and wing domains of SecA"/>
    <property type="match status" value="1"/>
</dbReference>
<reference evidence="17 18" key="1">
    <citation type="submission" date="2019-11" db="EMBL/GenBank/DDBJ databases">
        <title>Bacillus lacus genome.</title>
        <authorList>
            <person name="Allen C.J."/>
            <person name="Newman J.D."/>
        </authorList>
    </citation>
    <scope>NUCLEOTIDE SEQUENCE [LARGE SCALE GENOMIC DNA]</scope>
    <source>
        <strain evidence="17 18">KCTC 33946</strain>
    </source>
</reference>
<protein>
    <recommendedName>
        <fullName evidence="12 13">Protein translocase subunit SecA</fullName>
        <ecNumber evidence="12">7.4.2.8</ecNumber>
    </recommendedName>
</protein>
<dbReference type="RefSeq" id="WP_154307303.1">
    <property type="nucleotide sequence ID" value="NZ_WKKI01000012.1"/>
</dbReference>
<evidence type="ECO:0000256" key="10">
    <source>
        <dbReference type="ARBA" id="ARBA00023010"/>
    </source>
</evidence>
<dbReference type="GO" id="GO:0005829">
    <property type="term" value="C:cytosol"/>
    <property type="evidence" value="ECO:0007669"/>
    <property type="project" value="TreeGrafter"/>
</dbReference>
<accession>A0A7X2IZ49</accession>
<keyword evidence="4 12" id="KW-1003">Cell membrane</keyword>
<comment type="function">
    <text evidence="12">Part of the Sec protein translocase complex. Interacts with the SecYEG preprotein conducting channel. Has a central role in coupling the hydrolysis of ATP to the transfer of proteins into and across the cell membrane, serving as an ATP-driven molecular motor driving the stepwise translocation of polypeptide chains across the membrane.</text>
</comment>
<comment type="caution">
    <text evidence="17">The sequence shown here is derived from an EMBL/GenBank/DDBJ whole genome shotgun (WGS) entry which is preliminary data.</text>
</comment>
<dbReference type="Pfam" id="PF07517">
    <property type="entry name" value="SecA_DEAD"/>
    <property type="match status" value="1"/>
</dbReference>
<dbReference type="PROSITE" id="PS51194">
    <property type="entry name" value="HELICASE_CTER"/>
    <property type="match status" value="1"/>
</dbReference>
<sequence length="789" mass="90539">MSKIYDKYMEIKSRSEIKKLYKIVDAINNLEPRFSELSDEQLQEKTAELKAAVKEGKSLKDIRTEAFALVREASKRTTGLRHYDVQLIGGLVLSDLNIAQMQTGEGKTLVSSLPSFLFALEGKGVHVITSNEYLAKRDYELIGQIHRFLGLEVGLNLSKMETSEKQLAYSKDITYGTGNEFGFDYLRDNMVMSESEKVQRGQAYSIIDEIDSILIDEARTPLIIANKSDVSIELFHITSMLVKSFQPDKEVEVQLSFRQVHLTEEGIESIQKVFGIDNIYSSEHSVLMHYINQSLQAQFILRKDVDYIVREGKIELVDAFTGRIMEGRNLSYGLHQALEAKEGVKINEENLTQASVTVQNYFRMYKGLSGMTGSALPAQKEFMDIYNLDVIEIPTNRPKLREDFPDAIYSTLERKDIRILAEVKKYHETGRPILIGTTSIHQSERISALLKKNGIPHELLNAKTEEQEARTISMAGQKGQITIATNMAGRGTDILLGEDVAKLGGLHILGTERHESLRIDMQLRGRAGRQGDPGSSQFIVSLEDDLLHQYDVEDLEKWTKKMKSNEKGEILSPDPQKFINKVQESIENQHFSGRVHLLKLEDVLNQQRKTVYEMRNSILLSKTLTDTVLTTYNTVYQDILDTYLPDEVNMEDWEFDRLHAELSNILPLSLAFEELSYKERYQIEALVSPDLQSYKQDIAMKLQQEQAVYETRQHLLNQLDLAWVEHLDIMEELKDGIHLRSYAQEDPYRLFQMEGYKAFQETLHNYHHSVAKNLYNLYNRTEEMEDTSL</sequence>
<dbReference type="GO" id="GO:0065002">
    <property type="term" value="P:intracellular protein transmembrane transport"/>
    <property type="evidence" value="ECO:0007669"/>
    <property type="project" value="UniProtKB-UniRule"/>
</dbReference>
<dbReference type="Pfam" id="PF01043">
    <property type="entry name" value="SecA_PP_bind"/>
    <property type="match status" value="1"/>
</dbReference>
<evidence type="ECO:0000259" key="15">
    <source>
        <dbReference type="PROSITE" id="PS51194"/>
    </source>
</evidence>
<dbReference type="InterPro" id="IPR011116">
    <property type="entry name" value="SecA_Wing/Scaffold"/>
</dbReference>
<keyword evidence="11 12" id="KW-0472">Membrane</keyword>
<feature type="binding site" evidence="12">
    <location>
        <begin position="104"/>
        <end position="108"/>
    </location>
    <ligand>
        <name>ATP</name>
        <dbReference type="ChEBI" id="CHEBI:30616"/>
    </ligand>
</feature>
<dbReference type="GO" id="GO:0043952">
    <property type="term" value="P:protein transport by the Sec complex"/>
    <property type="evidence" value="ECO:0007669"/>
    <property type="project" value="TreeGrafter"/>
</dbReference>
<keyword evidence="8 12" id="KW-0653">Protein transport</keyword>
<keyword evidence="5 12" id="KW-0963">Cytoplasm</keyword>
<dbReference type="NCBIfam" id="NF006630">
    <property type="entry name" value="PRK09200.1"/>
    <property type="match status" value="1"/>
</dbReference>
<dbReference type="SMART" id="SM00957">
    <property type="entry name" value="SecA_DEAD"/>
    <property type="match status" value="1"/>
</dbReference>
<comment type="subunit">
    <text evidence="12">Monomer and homodimer. Part of the essential Sec protein translocation apparatus which comprises SecA, SecYEG and auxiliary proteins SecDF. Other proteins may also be involved.</text>
</comment>
<dbReference type="CDD" id="cd17928">
    <property type="entry name" value="DEXDc_SecA"/>
    <property type="match status" value="1"/>
</dbReference>
<dbReference type="AlphaFoldDB" id="A0A7X2IZ49"/>
<feature type="binding site" evidence="12">
    <location>
        <position position="493"/>
    </location>
    <ligand>
        <name>ATP</name>
        <dbReference type="ChEBI" id="CHEBI:30616"/>
    </ligand>
</feature>
<dbReference type="Proteomes" id="UP000448867">
    <property type="component" value="Unassembled WGS sequence"/>
</dbReference>
<dbReference type="GO" id="GO:0006605">
    <property type="term" value="P:protein targeting"/>
    <property type="evidence" value="ECO:0007669"/>
    <property type="project" value="UniProtKB-UniRule"/>
</dbReference>
<feature type="domain" description="SecA family profile" evidence="16">
    <location>
        <begin position="2"/>
        <end position="571"/>
    </location>
</feature>
<evidence type="ECO:0000256" key="11">
    <source>
        <dbReference type="ARBA" id="ARBA00023136"/>
    </source>
</evidence>
<dbReference type="Gene3D" id="3.90.1440.10">
    <property type="entry name" value="SecA, preprotein cross-linking domain"/>
    <property type="match status" value="1"/>
</dbReference>
<dbReference type="InterPro" id="IPR014018">
    <property type="entry name" value="SecA_motor_DEAD"/>
</dbReference>
<dbReference type="InterPro" id="IPR011130">
    <property type="entry name" value="SecA_preprotein_X-link_dom"/>
</dbReference>
<dbReference type="SUPFAM" id="SSF81767">
    <property type="entry name" value="Pre-protein crosslinking domain of SecA"/>
    <property type="match status" value="1"/>
</dbReference>
<evidence type="ECO:0000256" key="8">
    <source>
        <dbReference type="ARBA" id="ARBA00022927"/>
    </source>
</evidence>
<dbReference type="HAMAP" id="MF_01382">
    <property type="entry name" value="SecA"/>
    <property type="match status" value="1"/>
</dbReference>
<dbReference type="InterPro" id="IPR027417">
    <property type="entry name" value="P-loop_NTPase"/>
</dbReference>
<feature type="domain" description="Helicase ATP-binding" evidence="14">
    <location>
        <begin position="88"/>
        <end position="265"/>
    </location>
</feature>
<dbReference type="InterPro" id="IPR014001">
    <property type="entry name" value="Helicase_ATP-bd"/>
</dbReference>
<dbReference type="PANTHER" id="PTHR30612:SF0">
    <property type="entry name" value="CHLOROPLAST PROTEIN-TRANSPORTING ATPASE"/>
    <property type="match status" value="1"/>
</dbReference>
<dbReference type="GO" id="GO:0005886">
    <property type="term" value="C:plasma membrane"/>
    <property type="evidence" value="ECO:0007669"/>
    <property type="project" value="UniProtKB-SubCell"/>
</dbReference>
<dbReference type="EC" id="7.4.2.8" evidence="12"/>
<comment type="catalytic activity">
    <reaction evidence="12">
        <text>ATP + H2O + cellular proteinSide 1 = ADP + phosphate + cellular proteinSide 2.</text>
        <dbReference type="EC" id="7.4.2.8"/>
    </reaction>
</comment>
<dbReference type="SUPFAM" id="SSF52540">
    <property type="entry name" value="P-loop containing nucleoside triphosphate hydrolases"/>
    <property type="match status" value="2"/>
</dbReference>